<feature type="region of interest" description="Disordered" evidence="1">
    <location>
        <begin position="1409"/>
        <end position="1428"/>
    </location>
</feature>
<dbReference type="InterPro" id="IPR014862">
    <property type="entry name" value="TrwC"/>
</dbReference>
<feature type="compositionally biased region" description="Basic and acidic residues" evidence="1">
    <location>
        <begin position="1379"/>
        <end position="1398"/>
    </location>
</feature>
<dbReference type="GO" id="GO:0005737">
    <property type="term" value="C:cytoplasm"/>
    <property type="evidence" value="ECO:0007669"/>
    <property type="project" value="TreeGrafter"/>
</dbReference>
<dbReference type="CDD" id="cd03364">
    <property type="entry name" value="TOPRIM_DnaG_primases"/>
    <property type="match status" value="1"/>
</dbReference>
<evidence type="ECO:0000313" key="4">
    <source>
        <dbReference type="EMBL" id="KUG59234.1"/>
    </source>
</evidence>
<evidence type="ECO:0000259" key="2">
    <source>
        <dbReference type="Pfam" id="PF08275"/>
    </source>
</evidence>
<gene>
    <name evidence="4" type="ORF">AVL62_05995</name>
</gene>
<comment type="caution">
    <text evidence="4">The sequence shown here is derived from an EMBL/GenBank/DDBJ whole genome shotgun (WGS) entry which is preliminary data.</text>
</comment>
<dbReference type="Pfam" id="PF08275">
    <property type="entry name" value="DNAG_N"/>
    <property type="match status" value="1"/>
</dbReference>
<reference evidence="4 5" key="1">
    <citation type="submission" date="2015-12" db="EMBL/GenBank/DDBJ databases">
        <title>Serinicoccus chungangenesis strain CD08_5 genome sequencing and assembly.</title>
        <authorList>
            <person name="Chander A.M."/>
            <person name="Kaur G."/>
            <person name="Nair G.R."/>
            <person name="Dhawan D.K."/>
            <person name="Kochhar R.K."/>
            <person name="Mayilraj S."/>
            <person name="Bhadada S.K."/>
        </authorList>
    </citation>
    <scope>NUCLEOTIDE SEQUENCE [LARGE SCALE GENOMIC DNA]</scope>
    <source>
        <strain evidence="4 5">CD08_5</strain>
    </source>
</reference>
<dbReference type="Proteomes" id="UP000054837">
    <property type="component" value="Unassembled WGS sequence"/>
</dbReference>
<name>A0A0W8IGQ7_9MICO</name>
<dbReference type="SUPFAM" id="SSF52540">
    <property type="entry name" value="P-loop containing nucleoside triphosphate hydrolases"/>
    <property type="match status" value="2"/>
</dbReference>
<dbReference type="InterPro" id="IPR034151">
    <property type="entry name" value="TOPRIM_DnaG_bac"/>
</dbReference>
<dbReference type="GO" id="GO:0006269">
    <property type="term" value="P:DNA replication, synthesis of primer"/>
    <property type="evidence" value="ECO:0007669"/>
    <property type="project" value="TreeGrafter"/>
</dbReference>
<dbReference type="Pfam" id="PF13155">
    <property type="entry name" value="Toprim_2"/>
    <property type="match status" value="1"/>
</dbReference>
<evidence type="ECO:0000259" key="3">
    <source>
        <dbReference type="Pfam" id="PF08751"/>
    </source>
</evidence>
<dbReference type="Gene3D" id="3.40.50.300">
    <property type="entry name" value="P-loop containing nucleotide triphosphate hydrolases"/>
    <property type="match status" value="2"/>
</dbReference>
<dbReference type="EMBL" id="LQBL01000002">
    <property type="protein sequence ID" value="KUG59234.1"/>
    <property type="molecule type" value="Genomic_DNA"/>
</dbReference>
<dbReference type="InterPro" id="IPR037068">
    <property type="entry name" value="DNA_primase_core_N_sf"/>
</dbReference>
<feature type="region of interest" description="Disordered" evidence="1">
    <location>
        <begin position="1357"/>
        <end position="1398"/>
    </location>
</feature>
<feature type="domain" description="DNA primase DNAG catalytic core N-terminal" evidence="2">
    <location>
        <begin position="1486"/>
        <end position="1616"/>
    </location>
</feature>
<dbReference type="Gene3D" id="2.30.30.940">
    <property type="match status" value="1"/>
</dbReference>
<evidence type="ECO:0008006" key="6">
    <source>
        <dbReference type="Google" id="ProtNLM"/>
    </source>
</evidence>
<dbReference type="RefSeq" id="WP_058889709.1">
    <property type="nucleotide sequence ID" value="NZ_LQBL01000002.1"/>
</dbReference>
<dbReference type="PANTHER" id="PTHR30313">
    <property type="entry name" value="DNA PRIMASE"/>
    <property type="match status" value="1"/>
</dbReference>
<dbReference type="NCBIfam" id="NF041492">
    <property type="entry name" value="MobF"/>
    <property type="match status" value="1"/>
</dbReference>
<feature type="domain" description="TrwC relaxase" evidence="3">
    <location>
        <begin position="8"/>
        <end position="413"/>
    </location>
</feature>
<dbReference type="PANTHER" id="PTHR30313:SF2">
    <property type="entry name" value="DNA PRIMASE"/>
    <property type="match status" value="1"/>
</dbReference>
<dbReference type="OrthoDB" id="4524286at2"/>
<dbReference type="SUPFAM" id="SSF55464">
    <property type="entry name" value="Origin of replication-binding domain, RBD-like"/>
    <property type="match status" value="1"/>
</dbReference>
<dbReference type="InterPro" id="IPR027417">
    <property type="entry name" value="P-loop_NTPase"/>
</dbReference>
<organism evidence="4 5">
    <name type="scientific">Serinicoccus chungangensis</name>
    <dbReference type="NCBI Taxonomy" id="767452"/>
    <lineage>
        <taxon>Bacteria</taxon>
        <taxon>Bacillati</taxon>
        <taxon>Actinomycetota</taxon>
        <taxon>Actinomycetes</taxon>
        <taxon>Micrococcales</taxon>
        <taxon>Ornithinimicrobiaceae</taxon>
        <taxon>Serinicoccus</taxon>
    </lineage>
</organism>
<dbReference type="InterPro" id="IPR050219">
    <property type="entry name" value="DnaG_primase"/>
</dbReference>
<dbReference type="Pfam" id="PF13604">
    <property type="entry name" value="AAA_30"/>
    <property type="match status" value="1"/>
</dbReference>
<dbReference type="Gene3D" id="3.90.980.10">
    <property type="entry name" value="DNA primase, catalytic core, N-terminal domain"/>
    <property type="match status" value="1"/>
</dbReference>
<accession>A0A0W8IGQ7</accession>
<dbReference type="Gene3D" id="3.40.1360.10">
    <property type="match status" value="1"/>
</dbReference>
<dbReference type="InterPro" id="IPR013264">
    <property type="entry name" value="DNAG_N"/>
</dbReference>
<protein>
    <recommendedName>
        <fullName evidence="6">Transfer protein Tra</fullName>
    </recommendedName>
</protein>
<proteinExistence type="predicted"/>
<keyword evidence="5" id="KW-1185">Reference proteome</keyword>
<sequence length="1853" mass="200349">MTLHKLTAGSGYDYLTRQVARQDATEVGHAGLASYYTERGETPGAWMGSGMTGIIGLEAGDTVTAKHMQNLFGYGIQPLGEDAATLARRGSPHVDETDLDRVMLMGRAYPVIEGDLGELRKKVAGRLDKINRAKGLPSGTAVDLDTRAKVRTEVATEMFRDTHGRDPLNERELAGLIARASRPSSTAVTGYDLAFSPVKSVSALWAVADQGTAAKIEVAHQAAVTDALAFIEKHALFTRTGTGGARQVDVTGLVATAFTHRDSRAGDPDLHTHVAVANKVQTLDGKWLSIDGRVLFKATVTASETYNTALEQHLGTLGLRFEDRPSGDARARPVREVVGVPAELNERWSSRRADIEARRGVLAREFQARHWRPPTAVEAVKLAQQATLQTRQDKHAPRTLAEQRTQWAVQARHVLGSQEEVDQMVANVLAQGPRRSWVHPGEGWVDRYAGHMIDTIAERRGTWQVWHVRAEAQRLARSVDVPLEHAPGLVDELVHRALATHSIALAKPRDEAAVEPEVLRRRDGSSVYTVAGSQLFTSSAILQAEQFLLEAAGRTGGRVAPETCVGVALLELEANGVRLNPGQASLVRRMATSGSRVQLAIAPAGAGKTTAMAALTRAWEASGGTVVGLAPSAAAAGQLRSQIEAPTDTAAALTHHLDGGQSSNGWALAAQINRGTLVLIDEAGMSDTLSLRTAVEYALDRGASVRLVGDDQQLAAIGAGGVLRDIEATHGSVRLTELMRFTDRAEGAASLALRQGDTAALGFYLDQQRVHVGDTGTMADQVFAAWKADTTAGRDSIMLAPTRELASHLNHRARADRLVAGGEVPVRTRTLADGNQASPGDLIITRSNNRSLRTSATDFVKNGDRWHIIRLTRGGDLVVRHRETRRRIVLPASYVQTHTELGYASTVHTAQGLSVDTMHGLIGGGESRQQFYTMMTRGRGANHAYLEVVGDGDPHTLIQPRNTIPPTATDILERILARDDAPRSVHTMVRDDAAATTGLGHAATRYVDALTFAAEQRLGSAGVHRLERAADLVPGLTQSPAWPTLRAHLILLSAHDVDPVAALRQAAVTRELDTAADPAAVLGWRLDDSGLRNAGPGPLPWLPGIPASLAADPTWSDYLIQRADLVCALAQQVSQESRDADTPSWARQGTQRPEPDLLARVQVWRAANQVQDTDLRPTGPRQIAKAHALHQQDLDTCLRMGRHPAMAEFGPLITAASPTARQDRFAPVLAERLAGLSRAGLDAPATVQAALRDGPLPDDHACAALWWRINRTLSPAVATEMDTQHALATDWQHLLVDHVGTARATAMQDSPWWPALVTTIEQATARGWPVTELLHQAAADGARVDDAQAMTWRVSLLTSTPPPEDDHHTPQEDQPPMDLYDHHDRDQAPPEHAPTDSELRDHLAQAALPDDDLEPAPDPTPPPGHLDEESPAVALALLARIRDLGPDPLEYSERELAHQWDRAQEQQESPVPVDRLATVNEMALDYYESRLVDEHGWARDYLADRFGHDIAGHPHIRPGYAPAGWTHLVDHLRGRGVTDLELETSGLASRTRSGDLIDRFRDRAVMPVMDQDQVLGFIGRRNPARTDEEKAGPKYLNTPTTPLFRKGDRLYGTHQALLNAGAIPVLVEGLMDAHAVTLATHGTCVGVTPLGTAMTEAQARQLAEYSDRPLVATDGDLAGQIAAHRDYWLLAQHGATPQLVTFPDGSDPASILERRGPGALAAALRDNHSPLSNALLDERLTHLTGPQALDEAASVLATTPSDHWDPGVTRIAAVTGTDTGTVRGVLVSRMRAWNKNPRHTAGEQIGRLRQVRERNAEKRSLTTSVLAPAPLIPTTHRERVIVSPQCGGPARRR</sequence>
<dbReference type="Pfam" id="PF08751">
    <property type="entry name" value="TrwC"/>
    <property type="match status" value="1"/>
</dbReference>
<dbReference type="STRING" id="767452.AVL62_05995"/>
<dbReference type="SUPFAM" id="SSF56731">
    <property type="entry name" value="DNA primase core"/>
    <property type="match status" value="1"/>
</dbReference>
<evidence type="ECO:0000256" key="1">
    <source>
        <dbReference type="SAM" id="MobiDB-lite"/>
    </source>
</evidence>
<dbReference type="CDD" id="cd18809">
    <property type="entry name" value="SF1_C_RecD"/>
    <property type="match status" value="1"/>
</dbReference>
<evidence type="ECO:0000313" key="5">
    <source>
        <dbReference type="Proteomes" id="UP000054837"/>
    </source>
</evidence>